<dbReference type="InterPro" id="IPR041591">
    <property type="entry name" value="OCRE"/>
</dbReference>
<keyword evidence="4" id="KW-1185">Reference proteome</keyword>
<dbReference type="Pfam" id="PF17780">
    <property type="entry name" value="OCRE"/>
    <property type="match status" value="1"/>
</dbReference>
<dbReference type="Proteomes" id="UP000031036">
    <property type="component" value="Unassembled WGS sequence"/>
</dbReference>
<name>A0A0B2VEX5_TOXCA</name>
<dbReference type="OrthoDB" id="2538319at2759"/>
<feature type="region of interest" description="Disordered" evidence="1">
    <location>
        <begin position="1"/>
        <end position="37"/>
    </location>
</feature>
<gene>
    <name evidence="3" type="primary">Aggf1</name>
    <name evidence="3" type="ORF">Tcan_18277</name>
</gene>
<sequence>MMEEGELAEEPNTSSIQALEAADRKSESEIGQKSSEKSDLIVSRASVIDEPTTSASILDSLAPTSAGVNEVGGEAMMSIADMIRETVNDFLRECYLPGFVFNEQYQLYYNPETGYYYDQNTSLFYYPPTRCYYYYDEQTASYVFHSRIPAQQVWNVRGAKKHAVSVFGESFTQGMLQEEVDAFECIHQLIRSCRDLDEGEIDSDEPSEAGSDVEKWSDDEIQQMMLQERMEHAPCIRLIDSLTAQLSVITIAGATIGASSRCDVQLSSEDMFPMECAKVHYEDAENLYMVSSMQDECQVIVNDIPLGVQERRIVEHGDVWKIGGHTLIAHLHHGDNTCSGCEPGLLTSSGKYTENVRIVPMRSSESLRRRNVRLMKAQYGLLGDDMSKHQLPIGHSGAAPQKRNQPSRPPSGIVNNHASIYSHCEAKPRPGSSVESVVLHSTPTVAEKAIDETNKGYKLLCGMGWKEGTGLGRTLSGIKEPVVSEKRIGRAGLGSNQGKQSKKVEPPAKLRILEITKERFNQVQEMTFEDAFCDHSLK</sequence>
<feature type="domain" description="G-patch" evidence="2">
    <location>
        <begin position="452"/>
        <end position="498"/>
    </location>
</feature>
<dbReference type="InterPro" id="IPR000467">
    <property type="entry name" value="G_patch_dom"/>
</dbReference>
<dbReference type="CDD" id="cd16164">
    <property type="entry name" value="OCRE_VG5Q"/>
    <property type="match status" value="1"/>
</dbReference>
<dbReference type="PANTHER" id="PTHR23106">
    <property type="entry name" value="ANGIOGENIC FACTOR WITH G PATCH AND FHA DOMAINS 1"/>
    <property type="match status" value="1"/>
</dbReference>
<dbReference type="Pfam" id="PF01585">
    <property type="entry name" value="G-patch"/>
    <property type="match status" value="1"/>
</dbReference>
<evidence type="ECO:0000259" key="2">
    <source>
        <dbReference type="PROSITE" id="PS50174"/>
    </source>
</evidence>
<reference evidence="3 4" key="1">
    <citation type="submission" date="2014-11" db="EMBL/GenBank/DDBJ databases">
        <title>Genetic blueprint of the zoonotic pathogen Toxocara canis.</title>
        <authorList>
            <person name="Zhu X.-Q."/>
            <person name="Korhonen P.K."/>
            <person name="Cai H."/>
            <person name="Young N.D."/>
            <person name="Nejsum P."/>
            <person name="von Samson-Himmelstjerna G."/>
            <person name="Boag P.R."/>
            <person name="Tan P."/>
            <person name="Li Q."/>
            <person name="Min J."/>
            <person name="Yang Y."/>
            <person name="Wang X."/>
            <person name="Fang X."/>
            <person name="Hall R.S."/>
            <person name="Hofmann A."/>
            <person name="Sternberg P.W."/>
            <person name="Jex A.R."/>
            <person name="Gasser R.B."/>
        </authorList>
    </citation>
    <scope>NUCLEOTIDE SEQUENCE [LARGE SCALE GENOMIC DNA]</scope>
    <source>
        <strain evidence="3">PN_DK_2014</strain>
    </source>
</reference>
<dbReference type="InterPro" id="IPR035624">
    <property type="entry name" value="AGGF1_OCRE"/>
</dbReference>
<protein>
    <submittedName>
        <fullName evidence="3">Angiogenic factor with G patch and FHA domains 1</fullName>
    </submittedName>
</protein>
<proteinExistence type="predicted"/>
<dbReference type="AlphaFoldDB" id="A0A0B2VEX5"/>
<dbReference type="GO" id="GO:0003676">
    <property type="term" value="F:nucleic acid binding"/>
    <property type="evidence" value="ECO:0007669"/>
    <property type="project" value="InterPro"/>
</dbReference>
<dbReference type="EMBL" id="JPKZ01001800">
    <property type="protein sequence ID" value="KHN80009.1"/>
    <property type="molecule type" value="Genomic_DNA"/>
</dbReference>
<feature type="compositionally biased region" description="Basic and acidic residues" evidence="1">
    <location>
        <begin position="21"/>
        <end position="37"/>
    </location>
</feature>
<accession>A0A0B2VEX5</accession>
<comment type="caution">
    <text evidence="3">The sequence shown here is derived from an EMBL/GenBank/DDBJ whole genome shotgun (WGS) entry which is preliminary data.</text>
</comment>
<dbReference type="OMA" id="QLHKTHA"/>
<dbReference type="InterPro" id="IPR053027">
    <property type="entry name" value="AGGF1"/>
</dbReference>
<organism evidence="3 4">
    <name type="scientific">Toxocara canis</name>
    <name type="common">Canine roundworm</name>
    <dbReference type="NCBI Taxonomy" id="6265"/>
    <lineage>
        <taxon>Eukaryota</taxon>
        <taxon>Metazoa</taxon>
        <taxon>Ecdysozoa</taxon>
        <taxon>Nematoda</taxon>
        <taxon>Chromadorea</taxon>
        <taxon>Rhabditida</taxon>
        <taxon>Spirurina</taxon>
        <taxon>Ascaridomorpha</taxon>
        <taxon>Ascaridoidea</taxon>
        <taxon>Toxocaridae</taxon>
        <taxon>Toxocara</taxon>
    </lineage>
</organism>
<evidence type="ECO:0000313" key="4">
    <source>
        <dbReference type="Proteomes" id="UP000031036"/>
    </source>
</evidence>
<feature type="region of interest" description="Disordered" evidence="1">
    <location>
        <begin position="390"/>
        <end position="416"/>
    </location>
</feature>
<dbReference type="SMART" id="SM00443">
    <property type="entry name" value="G_patch"/>
    <property type="match status" value="1"/>
</dbReference>
<dbReference type="PROSITE" id="PS50174">
    <property type="entry name" value="G_PATCH"/>
    <property type="match status" value="1"/>
</dbReference>
<evidence type="ECO:0000256" key="1">
    <source>
        <dbReference type="SAM" id="MobiDB-lite"/>
    </source>
</evidence>
<dbReference type="STRING" id="6265.A0A0B2VEX5"/>
<evidence type="ECO:0000313" key="3">
    <source>
        <dbReference type="EMBL" id="KHN80009.1"/>
    </source>
</evidence>
<dbReference type="PANTHER" id="PTHR23106:SF24">
    <property type="entry name" value="ANGIOGENIC FACTOR WITH G PATCH AND FHA DOMAINS 1"/>
    <property type="match status" value="1"/>
</dbReference>